<evidence type="ECO:0000313" key="2">
    <source>
        <dbReference type="EMBL" id="RHG88242.1"/>
    </source>
</evidence>
<evidence type="ECO:0000313" key="3">
    <source>
        <dbReference type="Proteomes" id="UP000283981"/>
    </source>
</evidence>
<protein>
    <submittedName>
        <fullName evidence="1">Uncharacterized protein</fullName>
    </submittedName>
</protein>
<dbReference type="RefSeq" id="WP_118013567.1">
    <property type="nucleotide sequence ID" value="NZ_JADMTQ010000039.1"/>
</dbReference>
<dbReference type="Proteomes" id="UP000283981">
    <property type="component" value="Unassembled WGS sequence"/>
</dbReference>
<proteinExistence type="predicted"/>
<dbReference type="EMBL" id="QRIS01000002">
    <property type="protein sequence ID" value="RHG88242.1"/>
    <property type="molecule type" value="Genomic_DNA"/>
</dbReference>
<organism evidence="1 4">
    <name type="scientific">Mediterraneibacter gnavus</name>
    <name type="common">Ruminococcus gnavus</name>
    <dbReference type="NCBI Taxonomy" id="33038"/>
    <lineage>
        <taxon>Bacteria</taxon>
        <taxon>Bacillati</taxon>
        <taxon>Bacillota</taxon>
        <taxon>Clostridia</taxon>
        <taxon>Lachnospirales</taxon>
        <taxon>Lachnospiraceae</taxon>
        <taxon>Mediterraneibacter</taxon>
    </lineage>
</organism>
<evidence type="ECO:0000313" key="4">
    <source>
        <dbReference type="Proteomes" id="UP000286137"/>
    </source>
</evidence>
<gene>
    <name evidence="2" type="ORF">DW243_01195</name>
    <name evidence="1" type="ORF">DWY88_07585</name>
</gene>
<sequence>MPRKKVAKAAVLAAEKKYLDQDGLAHLVQKNDARYVRKEEGKGLSANDFTDEYKQKIDDLAYTKIAINSLTATNSSNEIGATVTASDVTWTLNKEPKTQKIQFASEAAENLDKSIRKKSYTGKTVKANTNIVLTVTDERDASVSRTVTITFQPKVYWGKTDKASLENADILALEGSSLAGGRGRSFTVNAGAGEKIVYAIPASFGTPTFNVGGFDGGFKKVQTLEFTNASGYKQNYDVWMSVNAGLGSTAVTVK</sequence>
<evidence type="ECO:0000313" key="1">
    <source>
        <dbReference type="EMBL" id="RGQ68414.1"/>
    </source>
</evidence>
<dbReference type="EMBL" id="QRTJ01000011">
    <property type="protein sequence ID" value="RGQ68414.1"/>
    <property type="molecule type" value="Genomic_DNA"/>
</dbReference>
<dbReference type="Proteomes" id="UP000286137">
    <property type="component" value="Unassembled WGS sequence"/>
</dbReference>
<reference evidence="3 4" key="1">
    <citation type="submission" date="2018-08" db="EMBL/GenBank/DDBJ databases">
        <title>A genome reference for cultivated species of the human gut microbiota.</title>
        <authorList>
            <person name="Zou Y."/>
            <person name="Xue W."/>
            <person name="Luo G."/>
        </authorList>
    </citation>
    <scope>NUCLEOTIDE SEQUENCE [LARGE SCALE GENOMIC DNA]</scope>
    <source>
        <strain evidence="1 4">AF27-4BH</strain>
        <strain evidence="2 3">AM21-18</strain>
    </source>
</reference>
<accession>A0A412C532</accession>
<dbReference type="AlphaFoldDB" id="A0A412C532"/>
<name>A0A412C532_MEDGN</name>
<comment type="caution">
    <text evidence="1">The sequence shown here is derived from an EMBL/GenBank/DDBJ whole genome shotgun (WGS) entry which is preliminary data.</text>
</comment>